<comment type="similarity">
    <text evidence="5">Belongs to the methyl-accepting chemotaxis (MCP) protein family.</text>
</comment>
<name>A0A2N5GS27_9BACI</name>
<dbReference type="CDD" id="cd06225">
    <property type="entry name" value="HAMP"/>
    <property type="match status" value="1"/>
</dbReference>
<evidence type="ECO:0000313" key="11">
    <source>
        <dbReference type="EMBL" id="PLR86354.1"/>
    </source>
</evidence>
<dbReference type="FunFam" id="1.10.287.950:FF:000001">
    <property type="entry name" value="Methyl-accepting chemotaxis sensory transducer"/>
    <property type="match status" value="1"/>
</dbReference>
<feature type="transmembrane region" description="Helical" evidence="8">
    <location>
        <begin position="12"/>
        <end position="31"/>
    </location>
</feature>
<evidence type="ECO:0000256" key="4">
    <source>
        <dbReference type="ARBA" id="ARBA00023224"/>
    </source>
</evidence>
<dbReference type="RefSeq" id="WP_101575449.1">
    <property type="nucleotide sequence ID" value="NZ_PGVA01000003.1"/>
</dbReference>
<dbReference type="InterPro" id="IPR004089">
    <property type="entry name" value="MCPsignal_dom"/>
</dbReference>
<dbReference type="AlphaFoldDB" id="A0A2N5GS27"/>
<dbReference type="Pfam" id="PF00672">
    <property type="entry name" value="HAMP"/>
    <property type="match status" value="1"/>
</dbReference>
<dbReference type="PANTHER" id="PTHR32089">
    <property type="entry name" value="METHYL-ACCEPTING CHEMOTAXIS PROTEIN MCPB"/>
    <property type="match status" value="1"/>
</dbReference>
<dbReference type="Proteomes" id="UP000235114">
    <property type="component" value="Unassembled WGS sequence"/>
</dbReference>
<dbReference type="Gene3D" id="6.10.340.10">
    <property type="match status" value="1"/>
</dbReference>
<evidence type="ECO:0000256" key="7">
    <source>
        <dbReference type="SAM" id="MobiDB-lite"/>
    </source>
</evidence>
<dbReference type="SMART" id="SM00283">
    <property type="entry name" value="MA"/>
    <property type="match status" value="1"/>
</dbReference>
<dbReference type="InterPro" id="IPR003660">
    <property type="entry name" value="HAMP_dom"/>
</dbReference>
<evidence type="ECO:0000259" key="10">
    <source>
        <dbReference type="PROSITE" id="PS50885"/>
    </source>
</evidence>
<feature type="transmembrane region" description="Helical" evidence="8">
    <location>
        <begin position="182"/>
        <end position="202"/>
    </location>
</feature>
<dbReference type="GO" id="GO:0005886">
    <property type="term" value="C:plasma membrane"/>
    <property type="evidence" value="ECO:0007669"/>
    <property type="project" value="UniProtKB-SubCell"/>
</dbReference>
<feature type="domain" description="Methyl-accepting transducer" evidence="9">
    <location>
        <begin position="276"/>
        <end position="512"/>
    </location>
</feature>
<protein>
    <submittedName>
        <fullName evidence="11">Methyl-accepting chemotaxis protein</fullName>
    </submittedName>
</protein>
<keyword evidence="8" id="KW-0812">Transmembrane</keyword>
<keyword evidence="8" id="KW-1133">Transmembrane helix</keyword>
<reference evidence="12 14" key="2">
    <citation type="submission" date="2017-12" db="EMBL/GenBank/DDBJ databases">
        <title>Comparative Functional Genomics of Dry Heat Resistant strains isolated from the Viking Spacecraft.</title>
        <authorList>
            <person name="Seuylemezian A."/>
            <person name="Cooper K."/>
            <person name="Vaishampayan P."/>
        </authorList>
    </citation>
    <scope>NUCLEOTIDE SEQUENCE [LARGE SCALE GENOMIC DNA]</scope>
    <source>
        <strain evidence="12 14">ATCC 29669</strain>
    </source>
</reference>
<dbReference type="SMART" id="SM00304">
    <property type="entry name" value="HAMP"/>
    <property type="match status" value="2"/>
</dbReference>
<evidence type="ECO:0000256" key="2">
    <source>
        <dbReference type="ARBA" id="ARBA00022475"/>
    </source>
</evidence>
<accession>A0A2N5GS27</accession>
<evidence type="ECO:0000313" key="13">
    <source>
        <dbReference type="Proteomes" id="UP000234951"/>
    </source>
</evidence>
<dbReference type="Gene3D" id="1.10.287.950">
    <property type="entry name" value="Methyl-accepting chemotaxis protein"/>
    <property type="match status" value="1"/>
</dbReference>
<dbReference type="EMBL" id="PGVA01000003">
    <property type="protein sequence ID" value="PLR86354.1"/>
    <property type="molecule type" value="Genomic_DNA"/>
</dbReference>
<evidence type="ECO:0000256" key="8">
    <source>
        <dbReference type="SAM" id="Phobius"/>
    </source>
</evidence>
<dbReference type="PROSITE" id="PS50885">
    <property type="entry name" value="HAMP"/>
    <property type="match status" value="1"/>
</dbReference>
<feature type="compositionally biased region" description="Low complexity" evidence="7">
    <location>
        <begin position="517"/>
        <end position="534"/>
    </location>
</feature>
<feature type="region of interest" description="Disordered" evidence="7">
    <location>
        <begin position="515"/>
        <end position="534"/>
    </location>
</feature>
<keyword evidence="2" id="KW-1003">Cell membrane</keyword>
<organism evidence="11 13">
    <name type="scientific">Bacillus canaveralius</name>
    <dbReference type="NCBI Taxonomy" id="1403243"/>
    <lineage>
        <taxon>Bacteria</taxon>
        <taxon>Bacillati</taxon>
        <taxon>Bacillota</taxon>
        <taxon>Bacilli</taxon>
        <taxon>Bacillales</taxon>
        <taxon>Bacillaceae</taxon>
        <taxon>Bacillus</taxon>
    </lineage>
</organism>
<dbReference type="InterPro" id="IPR024478">
    <property type="entry name" value="HlyB_4HB_MCP"/>
</dbReference>
<dbReference type="OrthoDB" id="9790669at2"/>
<evidence type="ECO:0000256" key="6">
    <source>
        <dbReference type="PROSITE-ProRule" id="PRU00284"/>
    </source>
</evidence>
<gene>
    <name evidence="11" type="ORF">CU635_01795</name>
    <name evidence="12" type="ORF">CVD25_07640</name>
</gene>
<sequence length="562" mass="60131">MKWTIGKKLIGGFLSVAALLGFISGIFYYSLNKTDKSYDDLVNRRAIIALNAKEMQALALEQTNFLRGYLITGDAENINKLQEANSEMDKLIDETNDLVVLKDFKKTLNDLTDHNTEFKSRYEKLLKLPQEDNQVLVDFFLSDVFPIGKELAPQAESIANGQREIMDTSAIETSEQVKSTQVLVAILSVIACVGAVVIGVFLSRMISKPIQTVSTALTQVAGGDLTVAEMKVKSQDEVADLMLATNKMVQDLRSILSKVRDASVQVAASSEELTAGAEQTTKATEQIVSATQQLAAGSEKQLSSVFETATAVNQMSEGIQQIAVNSEEVTGLAENASEASAEGVNAVKSVLEQMNEIDVTVQETATIIETLGDRSNEIGKIVSMITEIASQTNLLALNAAIEAARAGEMGRGFAVVADEVRKLAEESASSAQQIAELIGKIQTETESAVESMNRGTEKVADGVARTQQVSETFIVIESAVANVTGKVQEVAATVQQMSAGSQQIVSSMDVVNKTAEESASASQQTSSASQESLATMEEVSSSALALSQLAEELQLTIAQFKI</sequence>
<evidence type="ECO:0000259" key="9">
    <source>
        <dbReference type="PROSITE" id="PS50111"/>
    </source>
</evidence>
<dbReference type="Proteomes" id="UP000234951">
    <property type="component" value="Unassembled WGS sequence"/>
</dbReference>
<dbReference type="SUPFAM" id="SSF58104">
    <property type="entry name" value="Methyl-accepting chemotaxis protein (MCP) signaling domain"/>
    <property type="match status" value="1"/>
</dbReference>
<comment type="caution">
    <text evidence="11">The sequence shown here is derived from an EMBL/GenBank/DDBJ whole genome shotgun (WGS) entry which is preliminary data.</text>
</comment>
<reference evidence="11 13" key="1">
    <citation type="submission" date="2017-11" db="EMBL/GenBank/DDBJ databases">
        <title>Comparitive Functional Genomics of Dry Heat Resistant strains isolated from the Viking Spacecraft.</title>
        <authorList>
            <person name="Seuylemezian A."/>
            <person name="Cooper K."/>
            <person name="Vaishampayan P."/>
        </authorList>
    </citation>
    <scope>NUCLEOTIDE SEQUENCE [LARGE SCALE GENOMIC DNA]</scope>
    <source>
        <strain evidence="11 13">M4.6</strain>
    </source>
</reference>
<feature type="domain" description="HAMP" evidence="10">
    <location>
        <begin position="204"/>
        <end position="257"/>
    </location>
</feature>
<evidence type="ECO:0000313" key="14">
    <source>
        <dbReference type="Proteomes" id="UP000235114"/>
    </source>
</evidence>
<dbReference type="GO" id="GO:0007165">
    <property type="term" value="P:signal transduction"/>
    <property type="evidence" value="ECO:0007669"/>
    <property type="project" value="UniProtKB-KW"/>
</dbReference>
<dbReference type="PANTHER" id="PTHR32089:SF112">
    <property type="entry name" value="LYSOZYME-LIKE PROTEIN-RELATED"/>
    <property type="match status" value="1"/>
</dbReference>
<dbReference type="GO" id="GO:0006935">
    <property type="term" value="P:chemotaxis"/>
    <property type="evidence" value="ECO:0007669"/>
    <property type="project" value="UniProtKB-ARBA"/>
</dbReference>
<dbReference type="Pfam" id="PF00015">
    <property type="entry name" value="MCPsignal"/>
    <property type="match status" value="1"/>
</dbReference>
<keyword evidence="4 6" id="KW-0807">Transducer</keyword>
<evidence type="ECO:0000256" key="1">
    <source>
        <dbReference type="ARBA" id="ARBA00004236"/>
    </source>
</evidence>
<comment type="subcellular location">
    <subcellularLocation>
        <location evidence="1">Cell membrane</location>
    </subcellularLocation>
</comment>
<proteinExistence type="inferred from homology"/>
<dbReference type="PROSITE" id="PS50111">
    <property type="entry name" value="CHEMOTAXIS_TRANSDUC_2"/>
    <property type="match status" value="1"/>
</dbReference>
<keyword evidence="14" id="KW-1185">Reference proteome</keyword>
<dbReference type="CDD" id="cd11386">
    <property type="entry name" value="MCP_signal"/>
    <property type="match status" value="1"/>
</dbReference>
<dbReference type="EMBL" id="PGVD01000021">
    <property type="protein sequence ID" value="PLR98587.1"/>
    <property type="molecule type" value="Genomic_DNA"/>
</dbReference>
<dbReference type="Pfam" id="PF12729">
    <property type="entry name" value="4HB_MCP_1"/>
    <property type="match status" value="1"/>
</dbReference>
<evidence type="ECO:0000256" key="3">
    <source>
        <dbReference type="ARBA" id="ARBA00023136"/>
    </source>
</evidence>
<keyword evidence="3 8" id="KW-0472">Membrane</keyword>
<evidence type="ECO:0000313" key="12">
    <source>
        <dbReference type="EMBL" id="PLR98587.1"/>
    </source>
</evidence>
<evidence type="ECO:0000256" key="5">
    <source>
        <dbReference type="ARBA" id="ARBA00029447"/>
    </source>
</evidence>